<dbReference type="GO" id="GO:0016491">
    <property type="term" value="F:oxidoreductase activity"/>
    <property type="evidence" value="ECO:0007669"/>
    <property type="project" value="UniProtKB-KW"/>
</dbReference>
<evidence type="ECO:0000256" key="2">
    <source>
        <dbReference type="ARBA" id="ARBA00023004"/>
    </source>
</evidence>
<keyword evidence="3" id="KW-0560">Oxidoreductase</keyword>
<protein>
    <recommendedName>
        <fullName evidence="4">Fe2OG dioxygenase domain-containing protein</fullName>
    </recommendedName>
</protein>
<sequence length="387" mass="44768">MDFASTSEPPFEKAYQTLFTDKQESIKSPLFNQVLEDGDVDDDNKKCELPLIDISRLNDYNKEGCLECKREIIRASKEWGFFQVVNHGISREVLEKTREEQVKLFRQPFERKTKEIICSRLDVKKKMMMRSGSITNSINNSSEGSCSSNNEMDMKKPIFGDDIYRWGTPTATSLDHFSWSEAFHIPLSSYDDDVASHPKFEVLRFIMEEFAMKVSSLADRIAEILAESLGHGPEFFKENCLPNTCYLRLNRYPPCPFRSQVFGLMPHTDSDFLTVLYQDHVGGLQLVKNGSWITVKPNPDALVINIGDLFQVWSNDVYKSVEHRVIANRQVERYSVAYFYCPSYDTVIRSCAEPPIYRDFSFKEYREQVQEDVVTVGYKVGLLRFLQ</sequence>
<name>A0AAP0PRK2_9MAGN</name>
<keyword evidence="1 3" id="KW-0479">Metal-binding</keyword>
<dbReference type="AlphaFoldDB" id="A0AAP0PRK2"/>
<dbReference type="GO" id="GO:0046872">
    <property type="term" value="F:metal ion binding"/>
    <property type="evidence" value="ECO:0007669"/>
    <property type="project" value="UniProtKB-KW"/>
</dbReference>
<accession>A0AAP0PRK2</accession>
<dbReference type="InterPro" id="IPR005123">
    <property type="entry name" value="Oxoglu/Fe-dep_dioxygenase_dom"/>
</dbReference>
<dbReference type="InterPro" id="IPR044861">
    <property type="entry name" value="IPNS-like_FE2OG_OXY"/>
</dbReference>
<dbReference type="InterPro" id="IPR026992">
    <property type="entry name" value="DIOX_N"/>
</dbReference>
<dbReference type="Pfam" id="PF03171">
    <property type="entry name" value="2OG-FeII_Oxy"/>
    <property type="match status" value="1"/>
</dbReference>
<dbReference type="PRINTS" id="PR00682">
    <property type="entry name" value="IPNSYNTHASE"/>
</dbReference>
<dbReference type="Pfam" id="PF14226">
    <property type="entry name" value="DIOX_N"/>
    <property type="match status" value="1"/>
</dbReference>
<reference evidence="5 6" key="1">
    <citation type="submission" date="2024-01" db="EMBL/GenBank/DDBJ databases">
        <title>Genome assemblies of Stephania.</title>
        <authorList>
            <person name="Yang L."/>
        </authorList>
    </citation>
    <scope>NUCLEOTIDE SEQUENCE [LARGE SCALE GENOMIC DNA]</scope>
    <source>
        <strain evidence="5">YNDBR</strain>
        <tissue evidence="5">Leaf</tissue>
    </source>
</reference>
<evidence type="ECO:0000313" key="5">
    <source>
        <dbReference type="EMBL" id="KAK9151885.1"/>
    </source>
</evidence>
<dbReference type="Proteomes" id="UP001420932">
    <property type="component" value="Unassembled WGS sequence"/>
</dbReference>
<evidence type="ECO:0000313" key="6">
    <source>
        <dbReference type="Proteomes" id="UP001420932"/>
    </source>
</evidence>
<comment type="caution">
    <text evidence="5">The sequence shown here is derived from an EMBL/GenBank/DDBJ whole genome shotgun (WGS) entry which is preliminary data.</text>
</comment>
<dbReference type="Gene3D" id="2.60.120.330">
    <property type="entry name" value="B-lactam Antibiotic, Isopenicillin N Synthase, Chain"/>
    <property type="match status" value="1"/>
</dbReference>
<dbReference type="PROSITE" id="PS51471">
    <property type="entry name" value="FE2OG_OXY"/>
    <property type="match status" value="1"/>
</dbReference>
<dbReference type="EMBL" id="JBBNAF010000004">
    <property type="protein sequence ID" value="KAK9151885.1"/>
    <property type="molecule type" value="Genomic_DNA"/>
</dbReference>
<gene>
    <name evidence="5" type="ORF">Syun_010194</name>
</gene>
<dbReference type="InterPro" id="IPR027443">
    <property type="entry name" value="IPNS-like_sf"/>
</dbReference>
<evidence type="ECO:0000259" key="4">
    <source>
        <dbReference type="PROSITE" id="PS51471"/>
    </source>
</evidence>
<evidence type="ECO:0000256" key="1">
    <source>
        <dbReference type="ARBA" id="ARBA00022723"/>
    </source>
</evidence>
<keyword evidence="6" id="KW-1185">Reference proteome</keyword>
<evidence type="ECO:0000256" key="3">
    <source>
        <dbReference type="RuleBase" id="RU003682"/>
    </source>
</evidence>
<dbReference type="InterPro" id="IPR050231">
    <property type="entry name" value="Iron_ascorbate_oxido_reductase"/>
</dbReference>
<organism evidence="5 6">
    <name type="scientific">Stephania yunnanensis</name>
    <dbReference type="NCBI Taxonomy" id="152371"/>
    <lineage>
        <taxon>Eukaryota</taxon>
        <taxon>Viridiplantae</taxon>
        <taxon>Streptophyta</taxon>
        <taxon>Embryophyta</taxon>
        <taxon>Tracheophyta</taxon>
        <taxon>Spermatophyta</taxon>
        <taxon>Magnoliopsida</taxon>
        <taxon>Ranunculales</taxon>
        <taxon>Menispermaceae</taxon>
        <taxon>Menispermoideae</taxon>
        <taxon>Cissampelideae</taxon>
        <taxon>Stephania</taxon>
    </lineage>
</organism>
<comment type="similarity">
    <text evidence="3">Belongs to the iron/ascorbate-dependent oxidoreductase family.</text>
</comment>
<dbReference type="PANTHER" id="PTHR47990">
    <property type="entry name" value="2-OXOGLUTARATE (2OG) AND FE(II)-DEPENDENT OXYGENASE SUPERFAMILY PROTEIN-RELATED"/>
    <property type="match status" value="1"/>
</dbReference>
<keyword evidence="2 3" id="KW-0408">Iron</keyword>
<proteinExistence type="inferred from homology"/>
<feature type="domain" description="Fe2OG dioxygenase" evidence="4">
    <location>
        <begin position="241"/>
        <end position="342"/>
    </location>
</feature>
<dbReference type="SUPFAM" id="SSF51197">
    <property type="entry name" value="Clavaminate synthase-like"/>
    <property type="match status" value="1"/>
</dbReference>